<protein>
    <submittedName>
        <fullName evidence="2">Uncharacterized protein</fullName>
    </submittedName>
</protein>
<organism evidence="2">
    <name type="scientific">Brassica cretica</name>
    <name type="common">Mustard</name>
    <dbReference type="NCBI Taxonomy" id="69181"/>
    <lineage>
        <taxon>Eukaryota</taxon>
        <taxon>Viridiplantae</taxon>
        <taxon>Streptophyta</taxon>
        <taxon>Embryophyta</taxon>
        <taxon>Tracheophyta</taxon>
        <taxon>Spermatophyta</taxon>
        <taxon>Magnoliopsida</taxon>
        <taxon>eudicotyledons</taxon>
        <taxon>Gunneridae</taxon>
        <taxon>Pentapetalae</taxon>
        <taxon>rosids</taxon>
        <taxon>malvids</taxon>
        <taxon>Brassicales</taxon>
        <taxon>Brassicaceae</taxon>
        <taxon>Brassiceae</taxon>
        <taxon>Brassica</taxon>
    </lineage>
</organism>
<dbReference type="AlphaFoldDB" id="A0A8S9M4H2"/>
<feature type="compositionally biased region" description="Acidic residues" evidence="1">
    <location>
        <begin position="60"/>
        <end position="71"/>
    </location>
</feature>
<evidence type="ECO:0000313" key="2">
    <source>
        <dbReference type="EMBL" id="KAF2614980.1"/>
    </source>
</evidence>
<evidence type="ECO:0000256" key="1">
    <source>
        <dbReference type="SAM" id="MobiDB-lite"/>
    </source>
</evidence>
<reference evidence="2" key="1">
    <citation type="submission" date="2019-12" db="EMBL/GenBank/DDBJ databases">
        <title>Genome sequencing and annotation of Brassica cretica.</title>
        <authorList>
            <person name="Studholme D.J."/>
            <person name="Sarris P.F."/>
        </authorList>
    </citation>
    <scope>NUCLEOTIDE SEQUENCE</scope>
    <source>
        <strain evidence="2">PFS-102/07</strain>
        <tissue evidence="2">Leaf</tissue>
    </source>
</reference>
<comment type="caution">
    <text evidence="2">The sequence shown here is derived from an EMBL/GenBank/DDBJ whole genome shotgun (WGS) entry which is preliminary data.</text>
</comment>
<proteinExistence type="predicted"/>
<accession>A0A8S9M4H2</accession>
<sequence length="71" mass="7329">MEGSPYRKFSFSRRNGVVPGTEPGVLPSGDPEAGVLPGMENLGASDDVSETAEPGALVTSEEETGALEYDA</sequence>
<feature type="region of interest" description="Disordered" evidence="1">
    <location>
        <begin position="1"/>
        <end position="71"/>
    </location>
</feature>
<gene>
    <name evidence="2" type="ORF">F2Q70_00011465</name>
</gene>
<name>A0A8S9M4H2_BRACR</name>
<dbReference type="EMBL" id="QGKY02000089">
    <property type="protein sequence ID" value="KAF2614980.1"/>
    <property type="molecule type" value="Genomic_DNA"/>
</dbReference>